<dbReference type="PANTHER" id="PTHR44591">
    <property type="entry name" value="STRESS RESPONSE REGULATOR PROTEIN 1"/>
    <property type="match status" value="1"/>
</dbReference>
<organism evidence="4">
    <name type="scientific">marine metagenome</name>
    <dbReference type="NCBI Taxonomy" id="408172"/>
    <lineage>
        <taxon>unclassified sequences</taxon>
        <taxon>metagenomes</taxon>
        <taxon>ecological metagenomes</taxon>
    </lineage>
</organism>
<feature type="compositionally biased region" description="Polar residues" evidence="2">
    <location>
        <begin position="130"/>
        <end position="139"/>
    </location>
</feature>
<keyword evidence="1" id="KW-0597">Phosphoprotein</keyword>
<dbReference type="InterPro" id="IPR014774">
    <property type="entry name" value="KaiC-like_dom"/>
</dbReference>
<name>A0A382LD06_9ZZZZ</name>
<dbReference type="GO" id="GO:0000160">
    <property type="term" value="P:phosphorelay signal transduction system"/>
    <property type="evidence" value="ECO:0007669"/>
    <property type="project" value="InterPro"/>
</dbReference>
<protein>
    <recommendedName>
        <fullName evidence="3">Response regulatory domain-containing protein</fullName>
    </recommendedName>
</protein>
<proteinExistence type="predicted"/>
<feature type="region of interest" description="Disordered" evidence="2">
    <location>
        <begin position="126"/>
        <end position="147"/>
    </location>
</feature>
<dbReference type="SMART" id="SM00448">
    <property type="entry name" value="REC"/>
    <property type="match status" value="1"/>
</dbReference>
<dbReference type="AlphaFoldDB" id="A0A382LD06"/>
<evidence type="ECO:0000256" key="2">
    <source>
        <dbReference type="SAM" id="MobiDB-lite"/>
    </source>
</evidence>
<evidence type="ECO:0000259" key="3">
    <source>
        <dbReference type="PROSITE" id="PS50110"/>
    </source>
</evidence>
<reference evidence="4" key="1">
    <citation type="submission" date="2018-05" db="EMBL/GenBank/DDBJ databases">
        <authorList>
            <person name="Lanie J.A."/>
            <person name="Ng W.-L."/>
            <person name="Kazmierczak K.M."/>
            <person name="Andrzejewski T.M."/>
            <person name="Davidsen T.M."/>
            <person name="Wayne K.J."/>
            <person name="Tettelin H."/>
            <person name="Glass J.I."/>
            <person name="Rusch D."/>
            <person name="Podicherti R."/>
            <person name="Tsui H.-C.T."/>
            <person name="Winkler M.E."/>
        </authorList>
    </citation>
    <scope>NUCLEOTIDE SEQUENCE</scope>
</reference>
<dbReference type="PANTHER" id="PTHR44591:SF3">
    <property type="entry name" value="RESPONSE REGULATORY DOMAIN-CONTAINING PROTEIN"/>
    <property type="match status" value="1"/>
</dbReference>
<feature type="non-terminal residue" evidence="4">
    <location>
        <position position="249"/>
    </location>
</feature>
<gene>
    <name evidence="4" type="ORF">METZ01_LOCUS285861</name>
</gene>
<dbReference type="Gene3D" id="3.40.50.300">
    <property type="entry name" value="P-loop containing nucleotide triphosphate hydrolases"/>
    <property type="match status" value="1"/>
</dbReference>
<dbReference type="EMBL" id="UINC01085450">
    <property type="protein sequence ID" value="SVC33007.1"/>
    <property type="molecule type" value="Genomic_DNA"/>
</dbReference>
<dbReference type="InterPro" id="IPR001789">
    <property type="entry name" value="Sig_transdc_resp-reg_receiver"/>
</dbReference>
<dbReference type="Pfam" id="PF00072">
    <property type="entry name" value="Response_reg"/>
    <property type="match status" value="1"/>
</dbReference>
<dbReference type="Gene3D" id="3.40.50.2300">
    <property type="match status" value="1"/>
</dbReference>
<dbReference type="InterPro" id="IPR050595">
    <property type="entry name" value="Bact_response_regulator"/>
</dbReference>
<dbReference type="Pfam" id="PF06745">
    <property type="entry name" value="ATPase"/>
    <property type="match status" value="1"/>
</dbReference>
<sequence length="249" mass="25932">MANVLIVDHQSSIRKSLTSSLSGDGHKVDEATSGKAALEMAAKSRFDLMFLDLELPGMSGIEVLSDLKGNPRTSGIPVIMLTSLLSAETEAASLRLGASNVLVKPCSGSSLETMVRIALREGEDAASAGLGSTNDSSEGAGTEPPAYEDREEEVFAEHSGVPGKFISTGGRLTKLDTALDGGLPVGGLALIEGPSDSGKSVICQYVMHGAISDGWEVAYFTSERLAQDFGQQMGSIGLVLPSGFFKMNC</sequence>
<dbReference type="SUPFAM" id="SSF52540">
    <property type="entry name" value="P-loop containing nucleoside triphosphate hydrolases"/>
    <property type="match status" value="1"/>
</dbReference>
<dbReference type="CDD" id="cd00156">
    <property type="entry name" value="REC"/>
    <property type="match status" value="1"/>
</dbReference>
<dbReference type="InterPro" id="IPR027417">
    <property type="entry name" value="P-loop_NTPase"/>
</dbReference>
<evidence type="ECO:0000313" key="4">
    <source>
        <dbReference type="EMBL" id="SVC33007.1"/>
    </source>
</evidence>
<feature type="domain" description="Response regulatory" evidence="3">
    <location>
        <begin position="3"/>
        <end position="119"/>
    </location>
</feature>
<dbReference type="PROSITE" id="PS50110">
    <property type="entry name" value="RESPONSE_REGULATORY"/>
    <property type="match status" value="1"/>
</dbReference>
<evidence type="ECO:0000256" key="1">
    <source>
        <dbReference type="ARBA" id="ARBA00022553"/>
    </source>
</evidence>
<dbReference type="SUPFAM" id="SSF52172">
    <property type="entry name" value="CheY-like"/>
    <property type="match status" value="1"/>
</dbReference>
<accession>A0A382LD06</accession>
<dbReference type="InterPro" id="IPR011006">
    <property type="entry name" value="CheY-like_superfamily"/>
</dbReference>